<dbReference type="EMBL" id="FTNM01000003">
    <property type="protein sequence ID" value="SIR12398.1"/>
    <property type="molecule type" value="Genomic_DNA"/>
</dbReference>
<gene>
    <name evidence="4" type="ORF">SAMN05421545_2418</name>
</gene>
<dbReference type="STRING" id="1077936.SAMN05421545_2418"/>
<dbReference type="InterPro" id="IPR058627">
    <property type="entry name" value="MdtA-like_C"/>
</dbReference>
<dbReference type="Gene3D" id="2.40.30.170">
    <property type="match status" value="1"/>
</dbReference>
<dbReference type="GO" id="GO:0015562">
    <property type="term" value="F:efflux transmembrane transporter activity"/>
    <property type="evidence" value="ECO:0007669"/>
    <property type="project" value="TreeGrafter"/>
</dbReference>
<feature type="domain" description="Multidrug resistance protein MdtA-like C-terminal permuted SH3" evidence="3">
    <location>
        <begin position="346"/>
        <end position="403"/>
    </location>
</feature>
<evidence type="ECO:0000256" key="2">
    <source>
        <dbReference type="SAM" id="Coils"/>
    </source>
</evidence>
<comment type="similarity">
    <text evidence="1">Belongs to the membrane fusion protein (MFP) (TC 8.A.1) family.</text>
</comment>
<dbReference type="PANTHER" id="PTHR30469:SF33">
    <property type="entry name" value="SLR1207 PROTEIN"/>
    <property type="match status" value="1"/>
</dbReference>
<evidence type="ECO:0000259" key="3">
    <source>
        <dbReference type="Pfam" id="PF25967"/>
    </source>
</evidence>
<dbReference type="InterPro" id="IPR006143">
    <property type="entry name" value="RND_pump_MFP"/>
</dbReference>
<organism evidence="4 5">
    <name type="scientific">Pontibacter lucknowensis</name>
    <dbReference type="NCBI Taxonomy" id="1077936"/>
    <lineage>
        <taxon>Bacteria</taxon>
        <taxon>Pseudomonadati</taxon>
        <taxon>Bacteroidota</taxon>
        <taxon>Cytophagia</taxon>
        <taxon>Cytophagales</taxon>
        <taxon>Hymenobacteraceae</taxon>
        <taxon>Pontibacter</taxon>
    </lineage>
</organism>
<dbReference type="OrthoDB" id="1957187at2"/>
<accession>A0A1N6YCU1</accession>
<keyword evidence="2" id="KW-0175">Coiled coil</keyword>
<protein>
    <submittedName>
        <fullName evidence="4">HlyD family secretion protein</fullName>
    </submittedName>
</protein>
<dbReference type="Proteomes" id="UP000185924">
    <property type="component" value="Unassembled WGS sequence"/>
</dbReference>
<dbReference type="SUPFAM" id="SSF111369">
    <property type="entry name" value="HlyD-like secretion proteins"/>
    <property type="match status" value="1"/>
</dbReference>
<feature type="coiled-coil region" evidence="2">
    <location>
        <begin position="201"/>
        <end position="228"/>
    </location>
</feature>
<evidence type="ECO:0000256" key="1">
    <source>
        <dbReference type="ARBA" id="ARBA00009477"/>
    </source>
</evidence>
<dbReference type="NCBIfam" id="TIGR01730">
    <property type="entry name" value="RND_mfp"/>
    <property type="match status" value="1"/>
</dbReference>
<dbReference type="RefSeq" id="WP_076422300.1">
    <property type="nucleotide sequence ID" value="NZ_FTNM01000003.1"/>
</dbReference>
<dbReference type="GO" id="GO:1990281">
    <property type="term" value="C:efflux pump complex"/>
    <property type="evidence" value="ECO:0007669"/>
    <property type="project" value="TreeGrafter"/>
</dbReference>
<sequence>MDRVLEKKKYTPKKIAAIAGAALLLVVILYNLLFAEHSSKLNVDSKRITVGTVENGVFQEFIAIDGAVEPLKTFYLDISEGGRVEKIYTDDGRMVEKGDTILKLSNTTLQIDFMTRETQLYDLMNERQNSEITMKQEQIRQLNQLAEVEYNLATAERAYNRNKVLFDEKVISQEEFQASKDEYEYLKKRKILGDRSVKQDAKLLDDRLRQLDESIRRMQANINMARNTLNSLYVTAPISGQLSTLKAQVGESKGPGENIGQVDDMSGYKVRASIDEHYISRIYPGLEGNFDFNGQNYKLKVAKVFPEVQAGTFQVDLEFAGDTTPQGIRRGQTLQIRLNLNDGGKAVLLPRGGFYQSTGGSWIFVVDKSGDHATKRSIKLGRQNPKHYEVLDGLKPGEKVVLSSYESYGDIDRLELK</sequence>
<name>A0A1N6YCU1_9BACT</name>
<reference evidence="5" key="1">
    <citation type="submission" date="2017-01" db="EMBL/GenBank/DDBJ databases">
        <authorList>
            <person name="Varghese N."/>
            <person name="Submissions S."/>
        </authorList>
    </citation>
    <scope>NUCLEOTIDE SEQUENCE [LARGE SCALE GENOMIC DNA]</scope>
    <source>
        <strain evidence="5">DM9</strain>
    </source>
</reference>
<dbReference type="Gene3D" id="2.40.420.20">
    <property type="match status" value="1"/>
</dbReference>
<dbReference type="AlphaFoldDB" id="A0A1N6YCU1"/>
<evidence type="ECO:0000313" key="4">
    <source>
        <dbReference type="EMBL" id="SIR12398.1"/>
    </source>
</evidence>
<dbReference type="PANTHER" id="PTHR30469">
    <property type="entry name" value="MULTIDRUG RESISTANCE PROTEIN MDTA"/>
    <property type="match status" value="1"/>
</dbReference>
<dbReference type="Gene3D" id="2.40.50.100">
    <property type="match status" value="1"/>
</dbReference>
<proteinExistence type="inferred from homology"/>
<keyword evidence="5" id="KW-1185">Reference proteome</keyword>
<evidence type="ECO:0000313" key="5">
    <source>
        <dbReference type="Proteomes" id="UP000185924"/>
    </source>
</evidence>
<dbReference type="Pfam" id="PF25967">
    <property type="entry name" value="RND-MFP_C"/>
    <property type="match status" value="1"/>
</dbReference>
<dbReference type="Gene3D" id="1.10.287.470">
    <property type="entry name" value="Helix hairpin bin"/>
    <property type="match status" value="1"/>
</dbReference>